<gene>
    <name evidence="1" type="primary">yqfC</name>
    <name evidence="1" type="ORF">DQG23_06765</name>
</gene>
<dbReference type="Proteomes" id="UP000250369">
    <property type="component" value="Unassembled WGS sequence"/>
</dbReference>
<dbReference type="Pfam" id="PF07873">
    <property type="entry name" value="YabP"/>
    <property type="match status" value="1"/>
</dbReference>
<dbReference type="OrthoDB" id="2989236at2"/>
<protein>
    <submittedName>
        <fullName evidence="1">Sporulation protein YqfC</fullName>
    </submittedName>
</protein>
<dbReference type="InterPro" id="IPR022476">
    <property type="entry name" value="Spore_YabP/YqfC"/>
</dbReference>
<dbReference type="NCBIfam" id="TIGR02856">
    <property type="entry name" value="spore_yqfC"/>
    <property type="match status" value="1"/>
</dbReference>
<evidence type="ECO:0000313" key="1">
    <source>
        <dbReference type="EMBL" id="RAV21759.1"/>
    </source>
</evidence>
<accession>A0A329MPC1</accession>
<dbReference type="EMBL" id="QMFB01000003">
    <property type="protein sequence ID" value="RAV21759.1"/>
    <property type="molecule type" value="Genomic_DNA"/>
</dbReference>
<sequence>MRRLKKKLGLITAKMFDVPQDVALDLPRITVIGNNQLLIENHRGVIVFSEELLKLRLAKGSMEIRGKQLVIRAIYSEEVYVDGQVSDIKYFD</sequence>
<dbReference type="RefSeq" id="WP_113030073.1">
    <property type="nucleotide sequence ID" value="NZ_QMFB01000003.1"/>
</dbReference>
<proteinExistence type="predicted"/>
<evidence type="ECO:0000313" key="2">
    <source>
        <dbReference type="Proteomes" id="UP000250369"/>
    </source>
</evidence>
<dbReference type="AlphaFoldDB" id="A0A329MPC1"/>
<keyword evidence="2" id="KW-1185">Reference proteome</keyword>
<dbReference type="InterPro" id="IPR022477">
    <property type="entry name" value="Spore_YqfC"/>
</dbReference>
<name>A0A329MPC1_9BACL</name>
<reference evidence="1 2" key="1">
    <citation type="journal article" date="2009" name="Int. J. Syst. Evol. Microbiol.">
        <title>Paenibacillus contaminans sp. nov., isolated from a contaminated laboratory plate.</title>
        <authorList>
            <person name="Chou J.H."/>
            <person name="Lee J.H."/>
            <person name="Lin M.C."/>
            <person name="Chang P.S."/>
            <person name="Arun A.B."/>
            <person name="Young C.C."/>
            <person name="Chen W.M."/>
        </authorList>
    </citation>
    <scope>NUCLEOTIDE SEQUENCE [LARGE SCALE GENOMIC DNA]</scope>
    <source>
        <strain evidence="1 2">CKOBP-6</strain>
    </source>
</reference>
<comment type="caution">
    <text evidence="1">The sequence shown here is derived from an EMBL/GenBank/DDBJ whole genome shotgun (WGS) entry which is preliminary data.</text>
</comment>
<organism evidence="1 2">
    <name type="scientific">Paenibacillus contaminans</name>
    <dbReference type="NCBI Taxonomy" id="450362"/>
    <lineage>
        <taxon>Bacteria</taxon>
        <taxon>Bacillati</taxon>
        <taxon>Bacillota</taxon>
        <taxon>Bacilli</taxon>
        <taxon>Bacillales</taxon>
        <taxon>Paenibacillaceae</taxon>
        <taxon>Paenibacillus</taxon>
    </lineage>
</organism>